<keyword evidence="9" id="KW-0238">DNA-binding</keyword>
<dbReference type="FunFam" id="3.30.160.60:FF:000630">
    <property type="entry name" value="Zinc finger protein 180"/>
    <property type="match status" value="1"/>
</dbReference>
<evidence type="ECO:0000313" key="15">
    <source>
        <dbReference type="Proteomes" id="UP000504606"/>
    </source>
</evidence>
<feature type="domain" description="C2H2-type" evidence="14">
    <location>
        <begin position="269"/>
        <end position="296"/>
    </location>
</feature>
<feature type="domain" description="C2H2-type" evidence="14">
    <location>
        <begin position="353"/>
        <end position="381"/>
    </location>
</feature>
<feature type="domain" description="C2H2-type" evidence="14">
    <location>
        <begin position="297"/>
        <end position="324"/>
    </location>
</feature>
<keyword evidence="5" id="KW-0677">Repeat</keyword>
<organism evidence="15 16">
    <name type="scientific">Frankliniella occidentalis</name>
    <name type="common">Western flower thrips</name>
    <name type="synonym">Euthrips occidentalis</name>
    <dbReference type="NCBI Taxonomy" id="133901"/>
    <lineage>
        <taxon>Eukaryota</taxon>
        <taxon>Metazoa</taxon>
        <taxon>Ecdysozoa</taxon>
        <taxon>Arthropoda</taxon>
        <taxon>Hexapoda</taxon>
        <taxon>Insecta</taxon>
        <taxon>Pterygota</taxon>
        <taxon>Neoptera</taxon>
        <taxon>Paraneoptera</taxon>
        <taxon>Thysanoptera</taxon>
        <taxon>Terebrantia</taxon>
        <taxon>Thripoidea</taxon>
        <taxon>Thripidae</taxon>
        <taxon>Frankliniella</taxon>
    </lineage>
</organism>
<dbReference type="FunFam" id="3.30.160.60:FF:000325">
    <property type="entry name" value="ZFP90 zinc finger protein"/>
    <property type="match status" value="1"/>
</dbReference>
<evidence type="ECO:0000256" key="7">
    <source>
        <dbReference type="ARBA" id="ARBA00022833"/>
    </source>
</evidence>
<dbReference type="GO" id="GO:0008270">
    <property type="term" value="F:zinc ion binding"/>
    <property type="evidence" value="ECO:0007669"/>
    <property type="project" value="UniProtKB-KW"/>
</dbReference>
<dbReference type="RefSeq" id="XP_052132747.1">
    <property type="nucleotide sequence ID" value="XM_052276787.1"/>
</dbReference>
<gene>
    <name evidence="16" type="primary">LOC113210559</name>
</gene>
<keyword evidence="10" id="KW-0804">Transcription</keyword>
<feature type="compositionally biased region" description="Basic and acidic residues" evidence="13">
    <location>
        <begin position="90"/>
        <end position="119"/>
    </location>
</feature>
<dbReference type="GO" id="GO:0000977">
    <property type="term" value="F:RNA polymerase II transcription regulatory region sequence-specific DNA binding"/>
    <property type="evidence" value="ECO:0007669"/>
    <property type="project" value="TreeGrafter"/>
</dbReference>
<evidence type="ECO:0000256" key="13">
    <source>
        <dbReference type="SAM" id="MobiDB-lite"/>
    </source>
</evidence>
<evidence type="ECO:0000256" key="10">
    <source>
        <dbReference type="ARBA" id="ARBA00023163"/>
    </source>
</evidence>
<evidence type="ECO:0000256" key="11">
    <source>
        <dbReference type="ARBA" id="ARBA00023242"/>
    </source>
</evidence>
<dbReference type="SUPFAM" id="SSF57667">
    <property type="entry name" value="beta-beta-alpha zinc fingers"/>
    <property type="match status" value="3"/>
</dbReference>
<sequence>KPYRCDFCKQRFPDKSALVQHIRTHTGEKPYKCDQYEKCFAQQAAALPSCTCTPCRSVVGRLSVLAVPASSNAVLFLSAGARLGTSPVREGADWRDPEIKDEPCGVEHGDDPPGREVANEKQQPGIDAEQYGVEHGDDPADVRDEQLGLVVTGSYSLRGRREEDSEDLARALEVFADTVHPQHPPRVNLASNADDSDVLSDGAVKAHHGRIDETNSGESSKSPRNRRAIKGVSRRHLVASPKGKYRGSTFISKSQLGTHVRKHTHERPFKCETCEQSFKKKENLKVHVRTHTGEKPYQCEICQKRFSLRQNLITHIRTHTGEKPFRCDFCKQRFADRSALVQHIRTHTGEKPYKCDQCEKCFAHSSHRGRHVRTQHTKNRTVD</sequence>
<evidence type="ECO:0000256" key="3">
    <source>
        <dbReference type="ARBA" id="ARBA00006991"/>
    </source>
</evidence>
<dbReference type="InterPro" id="IPR036236">
    <property type="entry name" value="Znf_C2H2_sf"/>
</dbReference>
<evidence type="ECO:0000259" key="14">
    <source>
        <dbReference type="PROSITE" id="PS50157"/>
    </source>
</evidence>
<keyword evidence="15" id="KW-1185">Reference proteome</keyword>
<dbReference type="GO" id="GO:0005634">
    <property type="term" value="C:nucleus"/>
    <property type="evidence" value="ECO:0007669"/>
    <property type="project" value="UniProtKB-SubCell"/>
</dbReference>
<keyword evidence="7" id="KW-0862">Zinc</keyword>
<reference evidence="16" key="1">
    <citation type="submission" date="2025-08" db="UniProtKB">
        <authorList>
            <consortium name="RefSeq"/>
        </authorList>
    </citation>
    <scope>IDENTIFICATION</scope>
    <source>
        <tissue evidence="16">Whole organism</tissue>
    </source>
</reference>
<dbReference type="PROSITE" id="PS00028">
    <property type="entry name" value="ZINC_FINGER_C2H2_1"/>
    <property type="match status" value="5"/>
</dbReference>
<accession>A0A9C6XVU1</accession>
<dbReference type="PROSITE" id="PS50157">
    <property type="entry name" value="ZINC_FINGER_C2H2_2"/>
    <property type="match status" value="5"/>
</dbReference>
<comment type="function">
    <text evidence="1">May be involved in transcriptional regulation.</text>
</comment>
<name>A0A9C6XVU1_FRAOC</name>
<dbReference type="Pfam" id="PF13894">
    <property type="entry name" value="zf-C2H2_4"/>
    <property type="match status" value="2"/>
</dbReference>
<evidence type="ECO:0000313" key="16">
    <source>
        <dbReference type="RefSeq" id="XP_052132747.1"/>
    </source>
</evidence>
<dbReference type="FunFam" id="3.30.160.60:FF:000226">
    <property type="entry name" value="Zinc finger protein 236 variant"/>
    <property type="match status" value="1"/>
</dbReference>
<dbReference type="GeneID" id="113210559"/>
<keyword evidence="6 12" id="KW-0863">Zinc-finger</keyword>
<feature type="region of interest" description="Disordered" evidence="13">
    <location>
        <begin position="177"/>
        <end position="233"/>
    </location>
</feature>
<dbReference type="SMART" id="SM00355">
    <property type="entry name" value="ZnF_C2H2"/>
    <property type="match status" value="5"/>
</dbReference>
<keyword evidence="11" id="KW-0539">Nucleus</keyword>
<dbReference type="Pfam" id="PF00096">
    <property type="entry name" value="zf-C2H2"/>
    <property type="match status" value="2"/>
</dbReference>
<feature type="domain" description="C2H2-type" evidence="14">
    <location>
        <begin position="325"/>
        <end position="352"/>
    </location>
</feature>
<evidence type="ECO:0000256" key="1">
    <source>
        <dbReference type="ARBA" id="ARBA00003767"/>
    </source>
</evidence>
<dbReference type="InterPro" id="IPR050717">
    <property type="entry name" value="C2H2-ZF_Transcription_Reg"/>
</dbReference>
<feature type="region of interest" description="Disordered" evidence="13">
    <location>
        <begin position="88"/>
        <end position="125"/>
    </location>
</feature>
<feature type="domain" description="C2H2-type" evidence="14">
    <location>
        <begin position="3"/>
        <end position="30"/>
    </location>
</feature>
<comment type="similarity">
    <text evidence="3">Belongs to the krueppel C2H2-type zinc-finger protein family.</text>
</comment>
<evidence type="ECO:0000256" key="9">
    <source>
        <dbReference type="ARBA" id="ARBA00023125"/>
    </source>
</evidence>
<evidence type="ECO:0000256" key="8">
    <source>
        <dbReference type="ARBA" id="ARBA00023015"/>
    </source>
</evidence>
<dbReference type="PANTHER" id="PTHR14196">
    <property type="entry name" value="ODD-SKIPPED - RELATED"/>
    <property type="match status" value="1"/>
</dbReference>
<dbReference type="OrthoDB" id="6077919at2759"/>
<feature type="compositionally biased region" description="Basic residues" evidence="13">
    <location>
        <begin position="223"/>
        <end position="233"/>
    </location>
</feature>
<proteinExistence type="inferred from homology"/>
<dbReference type="GO" id="GO:0000981">
    <property type="term" value="F:DNA-binding transcription factor activity, RNA polymerase II-specific"/>
    <property type="evidence" value="ECO:0007669"/>
    <property type="project" value="TreeGrafter"/>
</dbReference>
<dbReference type="AlphaFoldDB" id="A0A9C6XVU1"/>
<keyword evidence="8" id="KW-0805">Transcription regulation</keyword>
<dbReference type="KEGG" id="foc:113210559"/>
<evidence type="ECO:0000256" key="5">
    <source>
        <dbReference type="ARBA" id="ARBA00022737"/>
    </source>
</evidence>
<keyword evidence="4" id="KW-0479">Metal-binding</keyword>
<dbReference type="FunFam" id="3.30.160.60:FF:000931">
    <property type="entry name" value="zinc finger protein 697"/>
    <property type="match status" value="2"/>
</dbReference>
<dbReference type="PANTHER" id="PTHR14196:SF12">
    <property type="entry name" value="ZINC FINGER PROTEIN 208-LIKE"/>
    <property type="match status" value="1"/>
</dbReference>
<evidence type="ECO:0000256" key="2">
    <source>
        <dbReference type="ARBA" id="ARBA00004123"/>
    </source>
</evidence>
<evidence type="ECO:0000256" key="6">
    <source>
        <dbReference type="ARBA" id="ARBA00022771"/>
    </source>
</evidence>
<evidence type="ECO:0000256" key="4">
    <source>
        <dbReference type="ARBA" id="ARBA00022723"/>
    </source>
</evidence>
<dbReference type="InterPro" id="IPR013087">
    <property type="entry name" value="Znf_C2H2_type"/>
</dbReference>
<evidence type="ECO:0000256" key="12">
    <source>
        <dbReference type="PROSITE-ProRule" id="PRU00042"/>
    </source>
</evidence>
<dbReference type="Gene3D" id="3.30.160.60">
    <property type="entry name" value="Classic Zinc Finger"/>
    <property type="match status" value="6"/>
</dbReference>
<protein>
    <submittedName>
        <fullName evidence="16">Zinc finger and SCAN domain-containing protein 20-like</fullName>
    </submittedName>
</protein>
<feature type="non-terminal residue" evidence="16">
    <location>
        <position position="1"/>
    </location>
</feature>
<dbReference type="Proteomes" id="UP000504606">
    <property type="component" value="Unplaced"/>
</dbReference>
<comment type="subcellular location">
    <subcellularLocation>
        <location evidence="2">Nucleus</location>
    </subcellularLocation>
</comment>